<keyword evidence="2" id="KW-1185">Reference proteome</keyword>
<dbReference type="AlphaFoldDB" id="A0A5M3MHZ4"/>
<protein>
    <submittedName>
        <fullName evidence="1">Uncharacterized protein</fullName>
    </submittedName>
</protein>
<evidence type="ECO:0000313" key="2">
    <source>
        <dbReference type="Proteomes" id="UP000053558"/>
    </source>
</evidence>
<gene>
    <name evidence="1" type="ORF">CONPUDRAFT_83739</name>
</gene>
<dbReference type="Proteomes" id="UP000053558">
    <property type="component" value="Unassembled WGS sequence"/>
</dbReference>
<dbReference type="RefSeq" id="XP_007771319.1">
    <property type="nucleotide sequence ID" value="XM_007773129.1"/>
</dbReference>
<accession>A0A5M3MHZ4</accession>
<evidence type="ECO:0000313" key="1">
    <source>
        <dbReference type="EMBL" id="EIW78251.1"/>
    </source>
</evidence>
<dbReference type="GeneID" id="19210642"/>
<comment type="caution">
    <text evidence="1">The sequence shown here is derived from an EMBL/GenBank/DDBJ whole genome shotgun (WGS) entry which is preliminary data.</text>
</comment>
<organism evidence="1 2">
    <name type="scientific">Coniophora puteana (strain RWD-64-598)</name>
    <name type="common">Brown rot fungus</name>
    <dbReference type="NCBI Taxonomy" id="741705"/>
    <lineage>
        <taxon>Eukaryota</taxon>
        <taxon>Fungi</taxon>
        <taxon>Dikarya</taxon>
        <taxon>Basidiomycota</taxon>
        <taxon>Agaricomycotina</taxon>
        <taxon>Agaricomycetes</taxon>
        <taxon>Agaricomycetidae</taxon>
        <taxon>Boletales</taxon>
        <taxon>Coniophorineae</taxon>
        <taxon>Coniophoraceae</taxon>
        <taxon>Coniophora</taxon>
    </lineage>
</organism>
<sequence>MWSAKPEKHIECSPRRAEHSGMAPIHVRMFASPYGSETIRVMMRCVEERTKRVGKPKRTSQWSMFNWPRSGGVCIDEFDWLKLRTTKLLSA</sequence>
<dbReference type="EMBL" id="JH711582">
    <property type="protein sequence ID" value="EIW78251.1"/>
    <property type="molecule type" value="Genomic_DNA"/>
</dbReference>
<dbReference type="KEGG" id="cput:CONPUDRAFT_83739"/>
<name>A0A5M3MHZ4_CONPW</name>
<proteinExistence type="predicted"/>
<reference evidence="2" key="1">
    <citation type="journal article" date="2012" name="Science">
        <title>The Paleozoic origin of enzymatic lignin decomposition reconstructed from 31 fungal genomes.</title>
        <authorList>
            <person name="Floudas D."/>
            <person name="Binder M."/>
            <person name="Riley R."/>
            <person name="Barry K."/>
            <person name="Blanchette R.A."/>
            <person name="Henrissat B."/>
            <person name="Martinez A.T."/>
            <person name="Otillar R."/>
            <person name="Spatafora J.W."/>
            <person name="Yadav J.S."/>
            <person name="Aerts A."/>
            <person name="Benoit I."/>
            <person name="Boyd A."/>
            <person name="Carlson A."/>
            <person name="Copeland A."/>
            <person name="Coutinho P.M."/>
            <person name="de Vries R.P."/>
            <person name="Ferreira P."/>
            <person name="Findley K."/>
            <person name="Foster B."/>
            <person name="Gaskell J."/>
            <person name="Glotzer D."/>
            <person name="Gorecki P."/>
            <person name="Heitman J."/>
            <person name="Hesse C."/>
            <person name="Hori C."/>
            <person name="Igarashi K."/>
            <person name="Jurgens J.A."/>
            <person name="Kallen N."/>
            <person name="Kersten P."/>
            <person name="Kohler A."/>
            <person name="Kuees U."/>
            <person name="Kumar T.K.A."/>
            <person name="Kuo A."/>
            <person name="LaButti K."/>
            <person name="Larrondo L.F."/>
            <person name="Lindquist E."/>
            <person name="Ling A."/>
            <person name="Lombard V."/>
            <person name="Lucas S."/>
            <person name="Lundell T."/>
            <person name="Martin R."/>
            <person name="McLaughlin D.J."/>
            <person name="Morgenstern I."/>
            <person name="Morin E."/>
            <person name="Murat C."/>
            <person name="Nagy L.G."/>
            <person name="Nolan M."/>
            <person name="Ohm R.A."/>
            <person name="Patyshakuliyeva A."/>
            <person name="Rokas A."/>
            <person name="Ruiz-Duenas F.J."/>
            <person name="Sabat G."/>
            <person name="Salamov A."/>
            <person name="Samejima M."/>
            <person name="Schmutz J."/>
            <person name="Slot J.C."/>
            <person name="St John F."/>
            <person name="Stenlid J."/>
            <person name="Sun H."/>
            <person name="Sun S."/>
            <person name="Syed K."/>
            <person name="Tsang A."/>
            <person name="Wiebenga A."/>
            <person name="Young D."/>
            <person name="Pisabarro A."/>
            <person name="Eastwood D.C."/>
            <person name="Martin F."/>
            <person name="Cullen D."/>
            <person name="Grigoriev I.V."/>
            <person name="Hibbett D.S."/>
        </authorList>
    </citation>
    <scope>NUCLEOTIDE SEQUENCE [LARGE SCALE GENOMIC DNA]</scope>
    <source>
        <strain evidence="2">RWD-64-598 SS2</strain>
    </source>
</reference>